<dbReference type="EMBL" id="JH767133">
    <property type="protein sequence ID" value="EQC41812.1"/>
    <property type="molecule type" value="Genomic_DNA"/>
</dbReference>
<accession>T0SFN0</accession>
<keyword evidence="3" id="KW-1185">Reference proteome</keyword>
<keyword evidence="1" id="KW-0812">Transmembrane</keyword>
<keyword evidence="1" id="KW-1133">Transmembrane helix</keyword>
<dbReference type="RefSeq" id="XP_008604381.1">
    <property type="nucleotide sequence ID" value="XM_008606159.1"/>
</dbReference>
<proteinExistence type="predicted"/>
<feature type="transmembrane region" description="Helical" evidence="1">
    <location>
        <begin position="355"/>
        <end position="374"/>
    </location>
</feature>
<feature type="transmembrane region" description="Helical" evidence="1">
    <location>
        <begin position="25"/>
        <end position="46"/>
    </location>
</feature>
<feature type="transmembrane region" description="Helical" evidence="1">
    <location>
        <begin position="310"/>
        <end position="335"/>
    </location>
</feature>
<dbReference type="GeneID" id="19941398"/>
<gene>
    <name evidence="2" type="ORF">SDRG_00671</name>
</gene>
<name>T0SFN0_SAPDV</name>
<organism evidence="2 3">
    <name type="scientific">Saprolegnia diclina (strain VS20)</name>
    <dbReference type="NCBI Taxonomy" id="1156394"/>
    <lineage>
        <taxon>Eukaryota</taxon>
        <taxon>Sar</taxon>
        <taxon>Stramenopiles</taxon>
        <taxon>Oomycota</taxon>
        <taxon>Saprolegniomycetes</taxon>
        <taxon>Saprolegniales</taxon>
        <taxon>Saprolegniaceae</taxon>
        <taxon>Saprolegnia</taxon>
    </lineage>
</organism>
<dbReference type="VEuPathDB" id="FungiDB:SDRG_00671"/>
<evidence type="ECO:0000256" key="1">
    <source>
        <dbReference type="SAM" id="Phobius"/>
    </source>
</evidence>
<reference evidence="2 3" key="1">
    <citation type="submission" date="2012-04" db="EMBL/GenBank/DDBJ databases">
        <title>The Genome Sequence of Saprolegnia declina VS20.</title>
        <authorList>
            <consortium name="The Broad Institute Genome Sequencing Platform"/>
            <person name="Russ C."/>
            <person name="Nusbaum C."/>
            <person name="Tyler B."/>
            <person name="van West P."/>
            <person name="Dieguez-Uribeondo J."/>
            <person name="de Bruijn I."/>
            <person name="Tripathy S."/>
            <person name="Jiang R."/>
            <person name="Young S.K."/>
            <person name="Zeng Q."/>
            <person name="Gargeya S."/>
            <person name="Fitzgerald M."/>
            <person name="Haas B."/>
            <person name="Abouelleil A."/>
            <person name="Alvarado L."/>
            <person name="Arachchi H.M."/>
            <person name="Berlin A."/>
            <person name="Chapman S.B."/>
            <person name="Goldberg J."/>
            <person name="Griggs A."/>
            <person name="Gujja S."/>
            <person name="Hansen M."/>
            <person name="Howarth C."/>
            <person name="Imamovic A."/>
            <person name="Larimer J."/>
            <person name="McCowen C."/>
            <person name="Montmayeur A."/>
            <person name="Murphy C."/>
            <person name="Neiman D."/>
            <person name="Pearson M."/>
            <person name="Priest M."/>
            <person name="Roberts A."/>
            <person name="Saif S."/>
            <person name="Shea T."/>
            <person name="Sisk P."/>
            <person name="Sykes S."/>
            <person name="Wortman J."/>
            <person name="Nusbaum C."/>
            <person name="Birren B."/>
        </authorList>
    </citation>
    <scope>NUCLEOTIDE SEQUENCE [LARGE SCALE GENOMIC DNA]</scope>
    <source>
        <strain evidence="2 3">VS20</strain>
    </source>
</reference>
<evidence type="ECO:0000313" key="2">
    <source>
        <dbReference type="EMBL" id="EQC41812.1"/>
    </source>
</evidence>
<dbReference type="AlphaFoldDB" id="T0SFN0"/>
<protein>
    <submittedName>
        <fullName evidence="2">Uncharacterized protein</fullName>
    </submittedName>
</protein>
<feature type="transmembrane region" description="Helical" evidence="1">
    <location>
        <begin position="269"/>
        <end position="289"/>
    </location>
</feature>
<keyword evidence="1" id="KW-0472">Membrane</keyword>
<sequence>MQSVHPAPTQHMLARAVIHIKLSKLFLVASVVFSCSIVFAPLKAYLTEPLPWTLPPTFNTSLKALAMTIPPRYINATTGAYHYDATFFVDVYRYTVPLVNRTCLETLVHIAASSFFGAGMRDAICSFAASTNDSMVYCQDNLLFSTHISSACVWGVRHAGGLAFYYATIPRFNVGQVVAKLLFRVIITLYASAQIYRSYYRHYASLFETLRHHGDANVVRYVVYLGDPTSVILSDGFVSSCFVIDIYLSTNCVVGGILRLSQIDDFGQLTLGALYTSRLVWMAFFGMRYSTLVIKRLRWEHRVIGLDSTLMMALAFFASTGIVLLVANTPLMVFYHWCNDVGASSPDTVELAVSIVYMTLCIASIPLLVAYTWVTANRWRVLKRVSTTRVSSLHLSQSFKQRVLFFCEFCFMTIPPDKLRGGSLYRFCALNPRLRRLPLVGFESADCFVDAYDVHGKLLYRMRLSLISVALGTGRVLIEDAAGSLRLLPGNELNGFWSLALTTTLTSKDVVARIRHGRCTSPWLL</sequence>
<evidence type="ECO:0000313" key="3">
    <source>
        <dbReference type="Proteomes" id="UP000030762"/>
    </source>
</evidence>
<dbReference type="InParanoid" id="T0SFN0"/>
<dbReference type="Proteomes" id="UP000030762">
    <property type="component" value="Unassembled WGS sequence"/>
</dbReference>